<proteinExistence type="predicted"/>
<dbReference type="AlphaFoldDB" id="A0A9E4N3Y6"/>
<comment type="caution">
    <text evidence="1">The sequence shown here is derived from an EMBL/GenBank/DDBJ whole genome shotgun (WGS) entry which is preliminary data.</text>
</comment>
<gene>
    <name evidence="1" type="ORF">JAZ07_07810</name>
</gene>
<accession>A0A9E4N3Y6</accession>
<organism evidence="1 2">
    <name type="scientific">Candidatus Thiodiazotropha taylori</name>
    <dbReference type="NCBI Taxonomy" id="2792791"/>
    <lineage>
        <taxon>Bacteria</taxon>
        <taxon>Pseudomonadati</taxon>
        <taxon>Pseudomonadota</taxon>
        <taxon>Gammaproteobacteria</taxon>
        <taxon>Chromatiales</taxon>
        <taxon>Sedimenticolaceae</taxon>
        <taxon>Candidatus Thiodiazotropha</taxon>
    </lineage>
</organism>
<name>A0A9E4N3Y6_9GAMM</name>
<evidence type="ECO:0000313" key="2">
    <source>
        <dbReference type="Proteomes" id="UP000886667"/>
    </source>
</evidence>
<dbReference type="EMBL" id="JAEPCM010000262">
    <property type="protein sequence ID" value="MCG7946237.1"/>
    <property type="molecule type" value="Genomic_DNA"/>
</dbReference>
<protein>
    <submittedName>
        <fullName evidence="1">Uncharacterized protein</fullName>
    </submittedName>
</protein>
<evidence type="ECO:0000313" key="1">
    <source>
        <dbReference type="EMBL" id="MCG7946237.1"/>
    </source>
</evidence>
<reference evidence="1" key="1">
    <citation type="journal article" date="2021" name="Proc. Natl. Acad. Sci. U.S.A.">
        <title>Global biogeography of chemosynthetic symbionts reveals both localized and globally distributed symbiont groups. .</title>
        <authorList>
            <person name="Osvatic J.T."/>
            <person name="Wilkins L.G.E."/>
            <person name="Leibrecht L."/>
            <person name="Leray M."/>
            <person name="Zauner S."/>
            <person name="Polzin J."/>
            <person name="Camacho Y."/>
            <person name="Gros O."/>
            <person name="van Gils J.A."/>
            <person name="Eisen J.A."/>
            <person name="Petersen J.M."/>
            <person name="Yuen B."/>
        </authorList>
    </citation>
    <scope>NUCLEOTIDE SEQUENCE</scope>
    <source>
        <strain evidence="1">MAGclacostrist064TRANS</strain>
    </source>
</reference>
<sequence length="211" mass="23161">MKLDGPESPHCVYNEQVALKLAQTLHIPTANGVLVTVGDGPAYASLEIALPGIPLPDLHRGLYSKAANAYPDAAAATFVFDLWIGNTDRHNNIKASLVTPNMPLYLAFDHSHALLNIESSAMKSIQTLRDANSIIITNHPFVGLTDMQLVDKWVGRIASTPPEFIDECCLIGRPFRNVSVRIQTCLANALKFRASQLTKIITMWRNFPIAT</sequence>
<dbReference type="Proteomes" id="UP000886667">
    <property type="component" value="Unassembled WGS sequence"/>
</dbReference>